<name>A0A939TM48_9MICO</name>
<dbReference type="AlphaFoldDB" id="A0A939TM48"/>
<dbReference type="Proteomes" id="UP000680132">
    <property type="component" value="Unassembled WGS sequence"/>
</dbReference>
<evidence type="ECO:0000313" key="3">
    <source>
        <dbReference type="Proteomes" id="UP000680132"/>
    </source>
</evidence>
<dbReference type="RefSeq" id="WP_208501006.1">
    <property type="nucleotide sequence ID" value="NZ_JAGFOA010000002.1"/>
</dbReference>
<keyword evidence="3" id="KW-1185">Reference proteome</keyword>
<proteinExistence type="predicted"/>
<gene>
    <name evidence="2" type="ORF">J5V96_04740</name>
</gene>
<feature type="region of interest" description="Disordered" evidence="1">
    <location>
        <begin position="1"/>
        <end position="45"/>
    </location>
</feature>
<protein>
    <submittedName>
        <fullName evidence="2">Uncharacterized protein</fullName>
    </submittedName>
</protein>
<comment type="caution">
    <text evidence="2">The sequence shown here is derived from an EMBL/GenBank/DDBJ whole genome shotgun (WGS) entry which is preliminary data.</text>
</comment>
<organism evidence="2 3">
    <name type="scientific">Microbacterium stercoris</name>
    <dbReference type="NCBI Taxonomy" id="2820289"/>
    <lineage>
        <taxon>Bacteria</taxon>
        <taxon>Bacillati</taxon>
        <taxon>Actinomycetota</taxon>
        <taxon>Actinomycetes</taxon>
        <taxon>Micrococcales</taxon>
        <taxon>Microbacteriaceae</taxon>
        <taxon>Microbacterium</taxon>
    </lineage>
</organism>
<reference evidence="2" key="1">
    <citation type="submission" date="2021-03" db="EMBL/GenBank/DDBJ databases">
        <title>Microbacterium sp. nov., a novel actinobacterium isolated from cow dung.</title>
        <authorList>
            <person name="Zhang L."/>
        </authorList>
    </citation>
    <scope>NUCLEOTIDE SEQUENCE</scope>
    <source>
        <strain evidence="2">NEAU-LLB</strain>
    </source>
</reference>
<accession>A0A939TM48</accession>
<feature type="compositionally biased region" description="Basic and acidic residues" evidence="1">
    <location>
        <begin position="11"/>
        <end position="28"/>
    </location>
</feature>
<evidence type="ECO:0000256" key="1">
    <source>
        <dbReference type="SAM" id="MobiDB-lite"/>
    </source>
</evidence>
<evidence type="ECO:0000313" key="2">
    <source>
        <dbReference type="EMBL" id="MBO3662818.1"/>
    </source>
</evidence>
<dbReference type="EMBL" id="JAGFOA010000002">
    <property type="protein sequence ID" value="MBO3662818.1"/>
    <property type="molecule type" value="Genomic_DNA"/>
</dbReference>
<feature type="compositionally biased region" description="Polar residues" evidence="1">
    <location>
        <begin position="1"/>
        <end position="10"/>
    </location>
</feature>
<sequence>MSQDQTQPVTETKDAATEAIDNAKERAAEAATQAENDLKGKAGGAQHAVADGLRAAGDKVAALSDTDGVVGDVAEKVSEGLTHASEWVAGRDPESMLTEAKSFAKRKPWVTAGIAVGALLVLNRITRALTGGGRR</sequence>